<sequence>MIRRPQELMLMRLGLPMIPANGGSESESSASTSAEDKRVVTDHGIGVSGNSNQVVANIGDLGAITAAFDFATTANKTAHDDMTSAVGLAQGAINTNADLFKTNAKSLFDNLGGLIDFAKDTAKTAQEVNQTATQAVAGAYSTAQEISNGQKFLVAGGLVIAGIVAVTALKGKIL</sequence>
<evidence type="ECO:0008006" key="4">
    <source>
        <dbReference type="Google" id="ProtNLM"/>
    </source>
</evidence>
<gene>
    <name evidence="2" type="ORF">AT302_20795</name>
</gene>
<dbReference type="EMBL" id="CP013480">
    <property type="protein sequence ID" value="ALS61852.1"/>
    <property type="molecule type" value="Genomic_DNA"/>
</dbReference>
<keyword evidence="1" id="KW-1133">Transmembrane helix</keyword>
<keyword evidence="3" id="KW-1185">Reference proteome</keyword>
<evidence type="ECO:0000256" key="1">
    <source>
        <dbReference type="SAM" id="Phobius"/>
    </source>
</evidence>
<dbReference type="Proteomes" id="UP000060277">
    <property type="component" value="Chromosome"/>
</dbReference>
<evidence type="ECO:0000313" key="2">
    <source>
        <dbReference type="EMBL" id="ALS61852.1"/>
    </source>
</evidence>
<feature type="transmembrane region" description="Helical" evidence="1">
    <location>
        <begin position="152"/>
        <end position="169"/>
    </location>
</feature>
<organism evidence="2 3">
    <name type="scientific">Pandoraea norimbergensis</name>
    <dbReference type="NCBI Taxonomy" id="93219"/>
    <lineage>
        <taxon>Bacteria</taxon>
        <taxon>Pseudomonadati</taxon>
        <taxon>Pseudomonadota</taxon>
        <taxon>Betaproteobacteria</taxon>
        <taxon>Burkholderiales</taxon>
        <taxon>Burkholderiaceae</taxon>
        <taxon>Pandoraea</taxon>
    </lineage>
</organism>
<evidence type="ECO:0000313" key="3">
    <source>
        <dbReference type="Proteomes" id="UP000060277"/>
    </source>
</evidence>
<reference evidence="3" key="1">
    <citation type="submission" date="2015-12" db="EMBL/GenBank/DDBJ databases">
        <title>Complete genome sequence of Pandoraea norimbergensis DSM 11628.</title>
        <authorList>
            <person name="Ee R."/>
            <person name="Lim Y.-L."/>
            <person name="Yong D."/>
            <person name="Yin W.-F."/>
            <person name="Chan K.-G."/>
        </authorList>
    </citation>
    <scope>NUCLEOTIDE SEQUENCE [LARGE SCALE GENOMIC DNA]</scope>
    <source>
        <strain evidence="3">DSM 11628</strain>
    </source>
</reference>
<protein>
    <recommendedName>
        <fullName evidence="4">DUF637 domain-containing protein</fullName>
    </recommendedName>
</protein>
<accession>A0ABN4JLG3</accession>
<proteinExistence type="predicted"/>
<keyword evidence="1" id="KW-0812">Transmembrane</keyword>
<keyword evidence="1" id="KW-0472">Membrane</keyword>
<name>A0ABN4JLG3_9BURK</name>